<dbReference type="InterPro" id="IPR036047">
    <property type="entry name" value="F-box-like_dom_sf"/>
</dbReference>
<dbReference type="Pfam" id="PF23635">
    <property type="entry name" value="Beta-prop_AT5G49610-like"/>
    <property type="match status" value="1"/>
</dbReference>
<dbReference type="InterPro" id="IPR001810">
    <property type="entry name" value="F-box_dom"/>
</dbReference>
<dbReference type="SUPFAM" id="SSF81383">
    <property type="entry name" value="F-box domain"/>
    <property type="match status" value="1"/>
</dbReference>
<feature type="domain" description="F-box" evidence="2">
    <location>
        <begin position="137"/>
        <end position="176"/>
    </location>
</feature>
<dbReference type="InterPro" id="IPR011044">
    <property type="entry name" value="Quino_amine_DH_bsu"/>
</dbReference>
<proteinExistence type="predicted"/>
<evidence type="ECO:0000313" key="5">
    <source>
        <dbReference type="Proteomes" id="UP001341281"/>
    </source>
</evidence>
<evidence type="ECO:0000259" key="2">
    <source>
        <dbReference type="Pfam" id="PF00646"/>
    </source>
</evidence>
<dbReference type="InterPro" id="IPR056594">
    <property type="entry name" value="AT5G49610-like_b-prop"/>
</dbReference>
<feature type="region of interest" description="Disordered" evidence="1">
    <location>
        <begin position="92"/>
        <end position="133"/>
    </location>
</feature>
<organism evidence="4 5">
    <name type="scientific">Paspalum notatum var. saurae</name>
    <dbReference type="NCBI Taxonomy" id="547442"/>
    <lineage>
        <taxon>Eukaryota</taxon>
        <taxon>Viridiplantae</taxon>
        <taxon>Streptophyta</taxon>
        <taxon>Embryophyta</taxon>
        <taxon>Tracheophyta</taxon>
        <taxon>Spermatophyta</taxon>
        <taxon>Magnoliopsida</taxon>
        <taxon>Liliopsida</taxon>
        <taxon>Poales</taxon>
        <taxon>Poaceae</taxon>
        <taxon>PACMAD clade</taxon>
        <taxon>Panicoideae</taxon>
        <taxon>Andropogonodae</taxon>
        <taxon>Paspaleae</taxon>
        <taxon>Paspalinae</taxon>
        <taxon>Paspalum</taxon>
    </lineage>
</organism>
<accession>A0AAQ3WHK0</accession>
<evidence type="ECO:0000259" key="3">
    <source>
        <dbReference type="Pfam" id="PF23635"/>
    </source>
</evidence>
<keyword evidence="5" id="KW-1185">Reference proteome</keyword>
<dbReference type="EMBL" id="CP144747">
    <property type="protein sequence ID" value="WVZ61630.1"/>
    <property type="molecule type" value="Genomic_DNA"/>
</dbReference>
<name>A0AAQ3WHK0_PASNO</name>
<evidence type="ECO:0000313" key="4">
    <source>
        <dbReference type="EMBL" id="WVZ61630.1"/>
    </source>
</evidence>
<evidence type="ECO:0000256" key="1">
    <source>
        <dbReference type="SAM" id="MobiDB-lite"/>
    </source>
</evidence>
<sequence>MVRIHPLLFPIPPLHGCTPLSAVASHQSSASASLSGAPPSHPAIRVRLRLRSLSGGPTPLHSTPQHPTQPSAFASAPSPPLLHFCLSTASPSPPSSEVASRRPELASLPPPNPRSSADQTLDPPLRLRRGKQHGASEELIEEVLLRFPPEEPASLFRAVLVCKPWRRLICGRRFRRRFREFHRSPPMLGFLSNLFVEDCDDDSRFTPICRLPDANNRVGDAVDARHGLALLESYDDDCDNYRILVWDPTTDECWKLPLSPHADPEWLYKNEAVLCAATGSGACDHLNCHGRPFIVVSAVNTATSELSLCVYSSEAGAWSEPTLLLTDGDYFLDEVPTALVGNTLYFSTGKGSRALMYDLATHETYFIGLPPPVDRRCAIALMTMKDDGLGVAQLDESGTLSLWSMEVNPNGDMGMAWTQIRVIELDKLLPAKAHSIWPAFVGFTRDVGVFFVWADDRLLFTFDLMSGGVRKVLEEPWRCYGFRCVFPYMSFYTPALKDAE</sequence>
<feature type="region of interest" description="Disordered" evidence="1">
    <location>
        <begin position="53"/>
        <end position="75"/>
    </location>
</feature>
<dbReference type="Proteomes" id="UP001341281">
    <property type="component" value="Chromosome 03"/>
</dbReference>
<dbReference type="AlphaFoldDB" id="A0AAQ3WHK0"/>
<dbReference type="PANTHER" id="PTHR32133:SF386">
    <property type="entry name" value="F-BOX DOMAIN-CONTAINING PROTEIN"/>
    <property type="match status" value="1"/>
</dbReference>
<gene>
    <name evidence="4" type="ORF">U9M48_011478</name>
</gene>
<evidence type="ECO:0008006" key="6">
    <source>
        <dbReference type="Google" id="ProtNLM"/>
    </source>
</evidence>
<dbReference type="PANTHER" id="PTHR32133">
    <property type="entry name" value="OS07G0120400 PROTEIN"/>
    <property type="match status" value="1"/>
</dbReference>
<feature type="domain" description="F-box protein AT5G49610-like beta-propeller" evidence="3">
    <location>
        <begin position="291"/>
        <end position="495"/>
    </location>
</feature>
<reference evidence="4 5" key="1">
    <citation type="submission" date="2024-02" db="EMBL/GenBank/DDBJ databases">
        <title>High-quality chromosome-scale genome assembly of Pensacola bahiagrass (Paspalum notatum Flugge var. saurae).</title>
        <authorList>
            <person name="Vega J.M."/>
            <person name="Podio M."/>
            <person name="Orjuela J."/>
            <person name="Siena L.A."/>
            <person name="Pessino S.C."/>
            <person name="Combes M.C."/>
            <person name="Mariac C."/>
            <person name="Albertini E."/>
            <person name="Pupilli F."/>
            <person name="Ortiz J.P.A."/>
            <person name="Leblanc O."/>
        </authorList>
    </citation>
    <scope>NUCLEOTIDE SEQUENCE [LARGE SCALE GENOMIC DNA]</scope>
    <source>
        <strain evidence="4">R1</strain>
        <tissue evidence="4">Leaf</tissue>
    </source>
</reference>
<dbReference type="Pfam" id="PF00646">
    <property type="entry name" value="F-box"/>
    <property type="match status" value="1"/>
</dbReference>
<feature type="compositionally biased region" description="Polar residues" evidence="1">
    <location>
        <begin position="60"/>
        <end position="69"/>
    </location>
</feature>
<dbReference type="SUPFAM" id="SSF50969">
    <property type="entry name" value="YVTN repeat-like/Quinoprotein amine dehydrogenase"/>
    <property type="match status" value="1"/>
</dbReference>
<protein>
    <recommendedName>
        <fullName evidence="6">F-box domain-containing protein</fullName>
    </recommendedName>
</protein>